<keyword evidence="2" id="KW-1185">Reference proteome</keyword>
<protein>
    <submittedName>
        <fullName evidence="1">Uncharacterized protein</fullName>
    </submittedName>
</protein>
<proteinExistence type="predicted"/>
<reference evidence="1 2" key="1">
    <citation type="submission" date="2018-10" db="EMBL/GenBank/DDBJ databases">
        <title>Draft genome sequence of the microsporidian Tubulinosema ratisbonensis.</title>
        <authorList>
            <person name="Polonais V."/>
            <person name="Peyretaillade E."/>
            <person name="Niehus S."/>
            <person name="Wawrzyniak I."/>
            <person name="Franchet A."/>
            <person name="Gaspin C."/>
            <person name="Reichstadt M."/>
            <person name="Belser C."/>
            <person name="Labadie K."/>
            <person name="Delbac F."/>
            <person name="Ferrandon D."/>
        </authorList>
    </citation>
    <scope>NUCLEOTIDE SEQUENCE [LARGE SCALE GENOMIC DNA]</scope>
    <source>
        <strain evidence="1 2">Franzen</strain>
    </source>
</reference>
<dbReference type="Proteomes" id="UP000282876">
    <property type="component" value="Unassembled WGS sequence"/>
</dbReference>
<organism evidence="1 2">
    <name type="scientific">Tubulinosema ratisbonensis</name>
    <dbReference type="NCBI Taxonomy" id="291195"/>
    <lineage>
        <taxon>Eukaryota</taxon>
        <taxon>Fungi</taxon>
        <taxon>Fungi incertae sedis</taxon>
        <taxon>Microsporidia</taxon>
        <taxon>Tubulinosematoidea</taxon>
        <taxon>Tubulinosematidae</taxon>
        <taxon>Tubulinosema</taxon>
    </lineage>
</organism>
<comment type="caution">
    <text evidence="1">The sequence shown here is derived from an EMBL/GenBank/DDBJ whole genome shotgun (WGS) entry which is preliminary data.</text>
</comment>
<evidence type="ECO:0000313" key="2">
    <source>
        <dbReference type="Proteomes" id="UP000282876"/>
    </source>
</evidence>
<sequence length="104" mass="12148">MEDKLTRLALPAPKRVKTLEGPLIPEIRWCLPSKPAPEPNRKTEFYQKYLFDYKAQKCVGKFYSLSFVRVSSPRKFFDFSSTYIFGASDSIWIDNSVESQQEEE</sequence>
<gene>
    <name evidence="1" type="ORF">TUBRATIS_26830</name>
</gene>
<dbReference type="EMBL" id="RCSS01000736">
    <property type="protein sequence ID" value="RVD90883.1"/>
    <property type="molecule type" value="Genomic_DNA"/>
</dbReference>
<dbReference type="AlphaFoldDB" id="A0A437AI59"/>
<dbReference type="VEuPathDB" id="MicrosporidiaDB:TUBRATIS_26830"/>
<accession>A0A437AI59</accession>
<name>A0A437AI59_9MICR</name>
<evidence type="ECO:0000313" key="1">
    <source>
        <dbReference type="EMBL" id="RVD90883.1"/>
    </source>
</evidence>